<evidence type="ECO:0000313" key="11">
    <source>
        <dbReference type="Proteomes" id="UP000799421"/>
    </source>
</evidence>
<dbReference type="PANTHER" id="PTHR28184:SF1">
    <property type="entry name" value="LARGE RIBOSOMAL SUBUNIT PROTEIN ML67"/>
    <property type="match status" value="1"/>
</dbReference>
<dbReference type="GO" id="GO:0005739">
    <property type="term" value="C:mitochondrion"/>
    <property type="evidence" value="ECO:0007669"/>
    <property type="project" value="UniProtKB-SubCell"/>
</dbReference>
<dbReference type="PANTHER" id="PTHR28184">
    <property type="entry name" value="MITOCHONDRIAL HOMOLOGOUS RECOMBINATION PROTEIN 1"/>
    <property type="match status" value="1"/>
</dbReference>
<dbReference type="Proteomes" id="UP000799421">
    <property type="component" value="Unassembled WGS sequence"/>
</dbReference>
<dbReference type="Pfam" id="PF12829">
    <property type="entry name" value="Mhr1"/>
    <property type="match status" value="1"/>
</dbReference>
<dbReference type="GO" id="GO:0005840">
    <property type="term" value="C:ribosome"/>
    <property type="evidence" value="ECO:0007669"/>
    <property type="project" value="UniProtKB-KW"/>
</dbReference>
<keyword evidence="4" id="KW-0805">Transcription regulation</keyword>
<dbReference type="GO" id="GO:0003697">
    <property type="term" value="F:single-stranded DNA binding"/>
    <property type="evidence" value="ECO:0007669"/>
    <property type="project" value="InterPro"/>
</dbReference>
<evidence type="ECO:0000256" key="1">
    <source>
        <dbReference type="ARBA" id="ARBA00004173"/>
    </source>
</evidence>
<evidence type="ECO:0000256" key="8">
    <source>
        <dbReference type="ARBA" id="ARBA00035185"/>
    </source>
</evidence>
<evidence type="ECO:0000256" key="5">
    <source>
        <dbReference type="ARBA" id="ARBA00023128"/>
    </source>
</evidence>
<dbReference type="EMBL" id="MU005962">
    <property type="protein sequence ID" value="KAF2863262.1"/>
    <property type="molecule type" value="Genomic_DNA"/>
</dbReference>
<feature type="region of interest" description="Disordered" evidence="9">
    <location>
        <begin position="422"/>
        <end position="460"/>
    </location>
</feature>
<organism evidence="10 11">
    <name type="scientific">Piedraia hortae CBS 480.64</name>
    <dbReference type="NCBI Taxonomy" id="1314780"/>
    <lineage>
        <taxon>Eukaryota</taxon>
        <taxon>Fungi</taxon>
        <taxon>Dikarya</taxon>
        <taxon>Ascomycota</taxon>
        <taxon>Pezizomycotina</taxon>
        <taxon>Dothideomycetes</taxon>
        <taxon>Dothideomycetidae</taxon>
        <taxon>Capnodiales</taxon>
        <taxon>Piedraiaceae</taxon>
        <taxon>Piedraia</taxon>
    </lineage>
</organism>
<keyword evidence="5" id="KW-0496">Mitochondrion</keyword>
<comment type="similarity">
    <text evidence="2">Belongs to the mitochondrion-specific ribosomal protein mL67 family.</text>
</comment>
<evidence type="ECO:0000256" key="2">
    <source>
        <dbReference type="ARBA" id="ARBA00010741"/>
    </source>
</evidence>
<comment type="subcellular location">
    <subcellularLocation>
        <location evidence="1">Mitochondrion</location>
    </subcellularLocation>
</comment>
<evidence type="ECO:0000256" key="6">
    <source>
        <dbReference type="ARBA" id="ARBA00023163"/>
    </source>
</evidence>
<reference evidence="10" key="1">
    <citation type="journal article" date="2020" name="Stud. Mycol.">
        <title>101 Dothideomycetes genomes: a test case for predicting lifestyles and emergence of pathogens.</title>
        <authorList>
            <person name="Haridas S."/>
            <person name="Albert R."/>
            <person name="Binder M."/>
            <person name="Bloem J."/>
            <person name="Labutti K."/>
            <person name="Salamov A."/>
            <person name="Andreopoulos B."/>
            <person name="Baker S."/>
            <person name="Barry K."/>
            <person name="Bills G."/>
            <person name="Bluhm B."/>
            <person name="Cannon C."/>
            <person name="Castanera R."/>
            <person name="Culley D."/>
            <person name="Daum C."/>
            <person name="Ezra D."/>
            <person name="Gonzalez J."/>
            <person name="Henrissat B."/>
            <person name="Kuo A."/>
            <person name="Liang C."/>
            <person name="Lipzen A."/>
            <person name="Lutzoni F."/>
            <person name="Magnuson J."/>
            <person name="Mondo S."/>
            <person name="Nolan M."/>
            <person name="Ohm R."/>
            <person name="Pangilinan J."/>
            <person name="Park H.-J."/>
            <person name="Ramirez L."/>
            <person name="Alfaro M."/>
            <person name="Sun H."/>
            <person name="Tritt A."/>
            <person name="Yoshinaga Y."/>
            <person name="Zwiers L.-H."/>
            <person name="Turgeon B."/>
            <person name="Goodwin S."/>
            <person name="Spatafora J."/>
            <person name="Crous P."/>
            <person name="Grigoriev I."/>
        </authorList>
    </citation>
    <scope>NUCLEOTIDE SEQUENCE</scope>
    <source>
        <strain evidence="10">CBS 480.64</strain>
    </source>
</reference>
<proteinExistence type="inferred from homology"/>
<keyword evidence="7" id="KW-0687">Ribonucleoprotein</keyword>
<dbReference type="AlphaFoldDB" id="A0A6A7C7N7"/>
<feature type="region of interest" description="Disordered" evidence="9">
    <location>
        <begin position="259"/>
        <end position="285"/>
    </location>
</feature>
<keyword evidence="11" id="KW-1185">Reference proteome</keyword>
<evidence type="ECO:0000256" key="9">
    <source>
        <dbReference type="SAM" id="MobiDB-lite"/>
    </source>
</evidence>
<accession>A0A6A7C7N7</accession>
<dbReference type="OrthoDB" id="5333655at2759"/>
<evidence type="ECO:0000256" key="7">
    <source>
        <dbReference type="ARBA" id="ARBA00023274"/>
    </source>
</evidence>
<keyword evidence="3" id="KW-0689">Ribosomal protein</keyword>
<dbReference type="InterPro" id="IPR024629">
    <property type="entry name" value="Ribosomal_mL67"/>
</dbReference>
<name>A0A6A7C7N7_9PEZI</name>
<evidence type="ECO:0000256" key="3">
    <source>
        <dbReference type="ARBA" id="ARBA00022980"/>
    </source>
</evidence>
<keyword evidence="6" id="KW-0804">Transcription</keyword>
<feature type="compositionally biased region" description="Basic and acidic residues" evidence="9">
    <location>
        <begin position="422"/>
        <end position="432"/>
    </location>
</feature>
<gene>
    <name evidence="10" type="ORF">K470DRAFT_268444</name>
</gene>
<evidence type="ECO:0000256" key="4">
    <source>
        <dbReference type="ARBA" id="ARBA00023015"/>
    </source>
</evidence>
<sequence length="460" mass="53221">MQRVRPAWFKSGRNIYAYSHVRTNQVVYSDSHVLKNLPALAQLPDLGANTKDRALRRDLWRPLFALTFPKSPSAELQAEDAAWRLHNWRSMHEYHWRPTELLKRQYTVSELDELQKKLDQRGGSKKETPWDLIKRMKKKERIKIVQDQKANSIADLAAVLIHQNELASRAQESIPKMQSLYRKKELALYSQLIQDATDDKMLRNAKLLKRLRDQFKGEAPSDATKFKAWKKAGRLIKRLETKQTTIKFIHDAVKAARGEHAKTSSAASEVRGGNDSSSPDDWTHHLPPLPPFIINSLPKNHYLATQSRRTARDEKLAGFGSKDVVIRWANELDKDFAKKWPDDVTQVAMGWSRHTAPQLDEHVVEDADAWREKRWQAMNRNWAPPGTTFEEGQTLWKQRQVDHMERRRNVEAVKTTIMRELGEQPLEPRETNVKTGEQHLSWGQLAGKRQSRQSAPPLSV</sequence>
<evidence type="ECO:0000313" key="10">
    <source>
        <dbReference type="EMBL" id="KAF2863262.1"/>
    </source>
</evidence>
<protein>
    <recommendedName>
        <fullName evidence="8">Large ribosomal subunit protein mL67</fullName>
    </recommendedName>
</protein>
<dbReference type="GO" id="GO:1990904">
    <property type="term" value="C:ribonucleoprotein complex"/>
    <property type="evidence" value="ECO:0007669"/>
    <property type="project" value="UniProtKB-KW"/>
</dbReference>
<dbReference type="GO" id="GO:0000150">
    <property type="term" value="F:DNA strand exchange activity"/>
    <property type="evidence" value="ECO:0007669"/>
    <property type="project" value="InterPro"/>
</dbReference>
<dbReference type="GO" id="GO:0003735">
    <property type="term" value="F:structural constituent of ribosome"/>
    <property type="evidence" value="ECO:0007669"/>
    <property type="project" value="TreeGrafter"/>
</dbReference>